<dbReference type="Pfam" id="PF00166">
    <property type="entry name" value="Cpn10"/>
    <property type="match status" value="1"/>
</dbReference>
<dbReference type="PaxDb" id="55529-EKX41749"/>
<gene>
    <name evidence="4" type="ORF">GUITHDRAFT_153736</name>
</gene>
<dbReference type="HAMAP" id="MF_00580">
    <property type="entry name" value="CH10"/>
    <property type="match status" value="1"/>
</dbReference>
<dbReference type="Proteomes" id="UP000011087">
    <property type="component" value="Unassembled WGS sequence"/>
</dbReference>
<evidence type="ECO:0000256" key="2">
    <source>
        <dbReference type="ARBA" id="ARBA00023186"/>
    </source>
</evidence>
<evidence type="ECO:0000256" key="1">
    <source>
        <dbReference type="ARBA" id="ARBA00006975"/>
    </source>
</evidence>
<dbReference type="EnsemblProtists" id="EKX41749">
    <property type="protein sequence ID" value="EKX41749"/>
    <property type="gene ID" value="GUITHDRAFT_153736"/>
</dbReference>
<dbReference type="GO" id="GO:0005524">
    <property type="term" value="F:ATP binding"/>
    <property type="evidence" value="ECO:0007669"/>
    <property type="project" value="InterPro"/>
</dbReference>
<reference evidence="5" key="3">
    <citation type="submission" date="2015-06" db="UniProtKB">
        <authorList>
            <consortium name="EnsemblProtists"/>
        </authorList>
    </citation>
    <scope>IDENTIFICATION</scope>
</reference>
<accession>L1J0U1</accession>
<dbReference type="InterPro" id="IPR037124">
    <property type="entry name" value="Chaperonin_GroES_sf"/>
</dbReference>
<dbReference type="AlphaFoldDB" id="L1J0U1"/>
<dbReference type="KEGG" id="gtt:GUITHDRAFT_153736"/>
<protein>
    <recommendedName>
        <fullName evidence="7">Chaperonin 10</fullName>
    </recommendedName>
</protein>
<comment type="similarity">
    <text evidence="1 3">Belongs to the GroES chaperonin family.</text>
</comment>
<dbReference type="InterPro" id="IPR018369">
    <property type="entry name" value="Chaprnonin_Cpn10_CS"/>
</dbReference>
<evidence type="ECO:0000313" key="5">
    <source>
        <dbReference type="EnsemblProtists" id="EKX41749"/>
    </source>
</evidence>
<dbReference type="InterPro" id="IPR011032">
    <property type="entry name" value="GroES-like_sf"/>
</dbReference>
<dbReference type="eggNOG" id="KOG1641">
    <property type="taxonomic scope" value="Eukaryota"/>
</dbReference>
<dbReference type="PRINTS" id="PR00297">
    <property type="entry name" value="CHAPERONIN10"/>
</dbReference>
<dbReference type="SMART" id="SM00883">
    <property type="entry name" value="Cpn10"/>
    <property type="match status" value="1"/>
</dbReference>
<dbReference type="PANTHER" id="PTHR10772:SF0">
    <property type="entry name" value="10 KDA HEAT SHOCK PROTEIN, MITOCHONDRIAL"/>
    <property type="match status" value="1"/>
</dbReference>
<evidence type="ECO:0000313" key="4">
    <source>
        <dbReference type="EMBL" id="EKX41749.1"/>
    </source>
</evidence>
<reference evidence="4 6" key="1">
    <citation type="journal article" date="2012" name="Nature">
        <title>Algal genomes reveal evolutionary mosaicism and the fate of nucleomorphs.</title>
        <authorList>
            <consortium name="DOE Joint Genome Institute"/>
            <person name="Curtis B.A."/>
            <person name="Tanifuji G."/>
            <person name="Burki F."/>
            <person name="Gruber A."/>
            <person name="Irimia M."/>
            <person name="Maruyama S."/>
            <person name="Arias M.C."/>
            <person name="Ball S.G."/>
            <person name="Gile G.H."/>
            <person name="Hirakawa Y."/>
            <person name="Hopkins J.F."/>
            <person name="Kuo A."/>
            <person name="Rensing S.A."/>
            <person name="Schmutz J."/>
            <person name="Symeonidi A."/>
            <person name="Elias M."/>
            <person name="Eveleigh R.J."/>
            <person name="Herman E.K."/>
            <person name="Klute M.J."/>
            <person name="Nakayama T."/>
            <person name="Obornik M."/>
            <person name="Reyes-Prieto A."/>
            <person name="Armbrust E.V."/>
            <person name="Aves S.J."/>
            <person name="Beiko R.G."/>
            <person name="Coutinho P."/>
            <person name="Dacks J.B."/>
            <person name="Durnford D.G."/>
            <person name="Fast N.M."/>
            <person name="Green B.R."/>
            <person name="Grisdale C.J."/>
            <person name="Hempel F."/>
            <person name="Henrissat B."/>
            <person name="Hoppner M.P."/>
            <person name="Ishida K."/>
            <person name="Kim E."/>
            <person name="Koreny L."/>
            <person name="Kroth P.G."/>
            <person name="Liu Y."/>
            <person name="Malik S.B."/>
            <person name="Maier U.G."/>
            <person name="McRose D."/>
            <person name="Mock T."/>
            <person name="Neilson J.A."/>
            <person name="Onodera N.T."/>
            <person name="Poole A.M."/>
            <person name="Pritham E.J."/>
            <person name="Richards T.A."/>
            <person name="Rocap G."/>
            <person name="Roy S.W."/>
            <person name="Sarai C."/>
            <person name="Schaack S."/>
            <person name="Shirato S."/>
            <person name="Slamovits C.H."/>
            <person name="Spencer D.F."/>
            <person name="Suzuki S."/>
            <person name="Worden A.Z."/>
            <person name="Zauner S."/>
            <person name="Barry K."/>
            <person name="Bell C."/>
            <person name="Bharti A.K."/>
            <person name="Crow J.A."/>
            <person name="Grimwood J."/>
            <person name="Kramer R."/>
            <person name="Lindquist E."/>
            <person name="Lucas S."/>
            <person name="Salamov A."/>
            <person name="McFadden G.I."/>
            <person name="Lane C.E."/>
            <person name="Keeling P.J."/>
            <person name="Gray M.W."/>
            <person name="Grigoriev I.V."/>
            <person name="Archibald J.M."/>
        </authorList>
    </citation>
    <scope>NUCLEOTIDE SEQUENCE</scope>
    <source>
        <strain evidence="4 6">CCMP2712</strain>
    </source>
</reference>
<dbReference type="GO" id="GO:0051087">
    <property type="term" value="F:protein-folding chaperone binding"/>
    <property type="evidence" value="ECO:0007669"/>
    <property type="project" value="TreeGrafter"/>
</dbReference>
<dbReference type="GeneID" id="17298444"/>
<dbReference type="STRING" id="905079.L1J0U1"/>
<proteinExistence type="inferred from homology"/>
<reference evidence="6" key="2">
    <citation type="submission" date="2012-11" db="EMBL/GenBank/DDBJ databases">
        <authorList>
            <person name="Kuo A."/>
            <person name="Curtis B.A."/>
            <person name="Tanifuji G."/>
            <person name="Burki F."/>
            <person name="Gruber A."/>
            <person name="Irimia M."/>
            <person name="Maruyama S."/>
            <person name="Arias M.C."/>
            <person name="Ball S.G."/>
            <person name="Gile G.H."/>
            <person name="Hirakawa Y."/>
            <person name="Hopkins J.F."/>
            <person name="Rensing S.A."/>
            <person name="Schmutz J."/>
            <person name="Symeonidi A."/>
            <person name="Elias M."/>
            <person name="Eveleigh R.J."/>
            <person name="Herman E.K."/>
            <person name="Klute M.J."/>
            <person name="Nakayama T."/>
            <person name="Obornik M."/>
            <person name="Reyes-Prieto A."/>
            <person name="Armbrust E.V."/>
            <person name="Aves S.J."/>
            <person name="Beiko R.G."/>
            <person name="Coutinho P."/>
            <person name="Dacks J.B."/>
            <person name="Durnford D.G."/>
            <person name="Fast N.M."/>
            <person name="Green B.R."/>
            <person name="Grisdale C."/>
            <person name="Hempe F."/>
            <person name="Henrissat B."/>
            <person name="Hoppner M.P."/>
            <person name="Ishida K.-I."/>
            <person name="Kim E."/>
            <person name="Koreny L."/>
            <person name="Kroth P.G."/>
            <person name="Liu Y."/>
            <person name="Malik S.-B."/>
            <person name="Maier U.G."/>
            <person name="McRose D."/>
            <person name="Mock T."/>
            <person name="Neilson J.A."/>
            <person name="Onodera N.T."/>
            <person name="Poole A.M."/>
            <person name="Pritham E.J."/>
            <person name="Richards T.A."/>
            <person name="Rocap G."/>
            <person name="Roy S.W."/>
            <person name="Sarai C."/>
            <person name="Schaack S."/>
            <person name="Shirato S."/>
            <person name="Slamovits C.H."/>
            <person name="Spencer D.F."/>
            <person name="Suzuki S."/>
            <person name="Worden A.Z."/>
            <person name="Zauner S."/>
            <person name="Barry K."/>
            <person name="Bell C."/>
            <person name="Bharti A.K."/>
            <person name="Crow J.A."/>
            <person name="Grimwood J."/>
            <person name="Kramer R."/>
            <person name="Lindquist E."/>
            <person name="Lucas S."/>
            <person name="Salamov A."/>
            <person name="McFadden G.I."/>
            <person name="Lane C.E."/>
            <person name="Keeling P.J."/>
            <person name="Gray M.W."/>
            <person name="Grigoriev I.V."/>
            <person name="Archibald J.M."/>
        </authorList>
    </citation>
    <scope>NUCLEOTIDE SEQUENCE</scope>
    <source>
        <strain evidence="6">CCMP2712</strain>
    </source>
</reference>
<dbReference type="InterPro" id="IPR020818">
    <property type="entry name" value="Chaperonin_GroES"/>
</dbReference>
<dbReference type="OrthoDB" id="184876at2759"/>
<name>L1J0U1_GUITC</name>
<dbReference type="EMBL" id="JH993021">
    <property type="protein sequence ID" value="EKX41749.1"/>
    <property type="molecule type" value="Genomic_DNA"/>
</dbReference>
<dbReference type="RefSeq" id="XP_005828729.1">
    <property type="nucleotide sequence ID" value="XM_005828672.1"/>
</dbReference>
<dbReference type="GO" id="GO:0044183">
    <property type="term" value="F:protein folding chaperone"/>
    <property type="evidence" value="ECO:0007669"/>
    <property type="project" value="InterPro"/>
</dbReference>
<dbReference type="PANTHER" id="PTHR10772">
    <property type="entry name" value="10 KDA HEAT SHOCK PROTEIN"/>
    <property type="match status" value="1"/>
</dbReference>
<dbReference type="PROSITE" id="PS00681">
    <property type="entry name" value="CHAPERONINS_CPN10"/>
    <property type="match status" value="1"/>
</dbReference>
<sequence>MAARRLKPLLDRVLVQRLETATKIGSVYLPDTAQSKTHQGTVLATGPGARTTAGETIPMSVKEGDTVLLPEYGGDKVKIDDKEYLLLRETEILGVLDTK</sequence>
<organism evidence="4">
    <name type="scientific">Guillardia theta (strain CCMP2712)</name>
    <name type="common">Cryptophyte</name>
    <dbReference type="NCBI Taxonomy" id="905079"/>
    <lineage>
        <taxon>Eukaryota</taxon>
        <taxon>Cryptophyceae</taxon>
        <taxon>Pyrenomonadales</taxon>
        <taxon>Geminigeraceae</taxon>
        <taxon>Guillardia</taxon>
    </lineage>
</organism>
<dbReference type="SUPFAM" id="SSF50129">
    <property type="entry name" value="GroES-like"/>
    <property type="match status" value="1"/>
</dbReference>
<keyword evidence="2 3" id="KW-0143">Chaperone</keyword>
<dbReference type="GO" id="GO:0005739">
    <property type="term" value="C:mitochondrion"/>
    <property type="evidence" value="ECO:0007669"/>
    <property type="project" value="UniProtKB-ARBA"/>
</dbReference>
<dbReference type="GO" id="GO:0046872">
    <property type="term" value="F:metal ion binding"/>
    <property type="evidence" value="ECO:0007669"/>
    <property type="project" value="TreeGrafter"/>
</dbReference>
<dbReference type="GO" id="GO:0051082">
    <property type="term" value="F:unfolded protein binding"/>
    <property type="evidence" value="ECO:0007669"/>
    <property type="project" value="TreeGrafter"/>
</dbReference>
<dbReference type="CDD" id="cd00320">
    <property type="entry name" value="cpn10"/>
    <property type="match status" value="1"/>
</dbReference>
<evidence type="ECO:0000313" key="6">
    <source>
        <dbReference type="Proteomes" id="UP000011087"/>
    </source>
</evidence>
<dbReference type="HOGENOM" id="CLU_132825_0_2_1"/>
<dbReference type="Gene3D" id="2.30.33.40">
    <property type="entry name" value="GroES chaperonin"/>
    <property type="match status" value="1"/>
</dbReference>
<evidence type="ECO:0000256" key="3">
    <source>
        <dbReference type="RuleBase" id="RU003479"/>
    </source>
</evidence>
<dbReference type="OMA" id="EDFLIMR"/>
<keyword evidence="6" id="KW-1185">Reference proteome</keyword>
<evidence type="ECO:0008006" key="7">
    <source>
        <dbReference type="Google" id="ProtNLM"/>
    </source>
</evidence>
<dbReference type="FunFam" id="2.30.33.40:FF:000002">
    <property type="entry name" value="10 kDa chaperonin, mitochondrial"/>
    <property type="match status" value="1"/>
</dbReference>